<sequence length="332" mass="34853">MTIPNSMTYIEQHGFGDPEVLQPGKAALPVPGNEELLIKVAAAGVNGPDLLQRKGKYSPPVGASPILGLELSGTVAAVGPGTKRFKVGDKVCALAPGGAYAEYAVVPEPHALRIPEGLSMIEAAGLPETYFTVWTNLFERGSLAPGETVLIHGGTGGIGTTAIQLAVAFGATVFTTVPGTAKVHAIERLGATRAIDYLTEDFVEVVKAATGGRGVDVILDVVGGSYVARNIEVAALDGRIVQISWLTGSEISTDFWPLMLKRLTWTGSTLRARTVEQKAAIARSLEANVWPLIASGKVKPLVHATFPLAEAARAHALMEKQEHIGKIVLVAE</sequence>
<evidence type="ECO:0000256" key="2">
    <source>
        <dbReference type="ARBA" id="ARBA00023002"/>
    </source>
</evidence>
<reference evidence="5" key="1">
    <citation type="submission" date="2018-09" db="EMBL/GenBank/DDBJ databases">
        <authorList>
            <person name="Zhu H."/>
        </authorList>
    </citation>
    <scope>NUCLEOTIDE SEQUENCE [LARGE SCALE GENOMIC DNA]</scope>
    <source>
        <strain evidence="5">K1R23-30</strain>
    </source>
</reference>
<evidence type="ECO:0000313" key="5">
    <source>
        <dbReference type="Proteomes" id="UP000265955"/>
    </source>
</evidence>
<dbReference type="Pfam" id="PF08240">
    <property type="entry name" value="ADH_N"/>
    <property type="match status" value="1"/>
</dbReference>
<dbReference type="SUPFAM" id="SSF50129">
    <property type="entry name" value="GroES-like"/>
    <property type="match status" value="1"/>
</dbReference>
<dbReference type="SMART" id="SM00829">
    <property type="entry name" value="PKS_ER"/>
    <property type="match status" value="1"/>
</dbReference>
<dbReference type="NCBIfam" id="TIGR02824">
    <property type="entry name" value="quinone_pig3"/>
    <property type="match status" value="1"/>
</dbReference>
<evidence type="ECO:0000256" key="1">
    <source>
        <dbReference type="ARBA" id="ARBA00022857"/>
    </source>
</evidence>
<accession>A0A3A3FZ12</accession>
<dbReference type="PANTHER" id="PTHR48106">
    <property type="entry name" value="QUINONE OXIDOREDUCTASE PIG3-RELATED"/>
    <property type="match status" value="1"/>
</dbReference>
<dbReference type="Gene3D" id="3.40.50.720">
    <property type="entry name" value="NAD(P)-binding Rossmann-like Domain"/>
    <property type="match status" value="1"/>
</dbReference>
<dbReference type="GO" id="GO:0070402">
    <property type="term" value="F:NADPH binding"/>
    <property type="evidence" value="ECO:0007669"/>
    <property type="project" value="TreeGrafter"/>
</dbReference>
<gene>
    <name evidence="4" type="ORF">D3871_27330</name>
</gene>
<evidence type="ECO:0000259" key="3">
    <source>
        <dbReference type="SMART" id="SM00829"/>
    </source>
</evidence>
<protein>
    <submittedName>
        <fullName evidence="4">NAD(P)H-quinone oxidoreductase</fullName>
    </submittedName>
</protein>
<dbReference type="Gene3D" id="3.90.180.10">
    <property type="entry name" value="Medium-chain alcohol dehydrogenases, catalytic domain"/>
    <property type="match status" value="1"/>
</dbReference>
<evidence type="ECO:0000313" key="4">
    <source>
        <dbReference type="EMBL" id="RJF92339.1"/>
    </source>
</evidence>
<dbReference type="OrthoDB" id="9780520at2"/>
<dbReference type="Proteomes" id="UP000265955">
    <property type="component" value="Unassembled WGS sequence"/>
</dbReference>
<keyword evidence="5" id="KW-1185">Reference proteome</keyword>
<organism evidence="4 5">
    <name type="scientific">Noviherbaspirillum saxi</name>
    <dbReference type="NCBI Taxonomy" id="2320863"/>
    <lineage>
        <taxon>Bacteria</taxon>
        <taxon>Pseudomonadati</taxon>
        <taxon>Pseudomonadota</taxon>
        <taxon>Betaproteobacteria</taxon>
        <taxon>Burkholderiales</taxon>
        <taxon>Oxalobacteraceae</taxon>
        <taxon>Noviherbaspirillum</taxon>
    </lineage>
</organism>
<dbReference type="InterPro" id="IPR014189">
    <property type="entry name" value="Quinone_OxRdtase_PIG3"/>
</dbReference>
<dbReference type="InterPro" id="IPR036291">
    <property type="entry name" value="NAD(P)-bd_dom_sf"/>
</dbReference>
<keyword evidence="2" id="KW-0560">Oxidoreductase</keyword>
<dbReference type="AlphaFoldDB" id="A0A3A3FZ12"/>
<proteinExistence type="predicted"/>
<dbReference type="PANTHER" id="PTHR48106:SF8">
    <property type="entry name" value="OS02G0805600 PROTEIN"/>
    <property type="match status" value="1"/>
</dbReference>
<dbReference type="InterPro" id="IPR011032">
    <property type="entry name" value="GroES-like_sf"/>
</dbReference>
<comment type="caution">
    <text evidence="4">The sequence shown here is derived from an EMBL/GenBank/DDBJ whole genome shotgun (WGS) entry which is preliminary data.</text>
</comment>
<dbReference type="Pfam" id="PF13602">
    <property type="entry name" value="ADH_zinc_N_2"/>
    <property type="match status" value="1"/>
</dbReference>
<dbReference type="SUPFAM" id="SSF51735">
    <property type="entry name" value="NAD(P)-binding Rossmann-fold domains"/>
    <property type="match status" value="1"/>
</dbReference>
<dbReference type="InterPro" id="IPR013154">
    <property type="entry name" value="ADH-like_N"/>
</dbReference>
<dbReference type="InterPro" id="IPR020843">
    <property type="entry name" value="ER"/>
</dbReference>
<dbReference type="GO" id="GO:0016651">
    <property type="term" value="F:oxidoreductase activity, acting on NAD(P)H"/>
    <property type="evidence" value="ECO:0007669"/>
    <property type="project" value="TreeGrafter"/>
</dbReference>
<dbReference type="CDD" id="cd05276">
    <property type="entry name" value="p53_inducible_oxidoreductase"/>
    <property type="match status" value="1"/>
</dbReference>
<keyword evidence="1" id="KW-0521">NADP</keyword>
<dbReference type="EMBL" id="QYUO01000003">
    <property type="protein sequence ID" value="RJF92339.1"/>
    <property type="molecule type" value="Genomic_DNA"/>
</dbReference>
<feature type="domain" description="Enoyl reductase (ER)" evidence="3">
    <location>
        <begin position="16"/>
        <end position="329"/>
    </location>
</feature>
<name>A0A3A3FZ12_9BURK</name>